<keyword evidence="2" id="KW-1185">Reference proteome</keyword>
<proteinExistence type="predicted"/>
<reference evidence="1 2" key="1">
    <citation type="submission" date="2024-05" db="EMBL/GenBank/DDBJ databases">
        <authorList>
            <person name="Jiang F."/>
        </authorList>
    </citation>
    <scope>NUCLEOTIDE SEQUENCE [LARGE SCALE GENOMIC DNA]</scope>
    <source>
        <strain evidence="1 2">LZ166</strain>
    </source>
</reference>
<protein>
    <submittedName>
        <fullName evidence="1">Uncharacterized protein</fullName>
    </submittedName>
</protein>
<organism evidence="1 2">
    <name type="scientific">Aquibium pacificus</name>
    <dbReference type="NCBI Taxonomy" id="3153579"/>
    <lineage>
        <taxon>Bacteria</taxon>
        <taxon>Pseudomonadati</taxon>
        <taxon>Pseudomonadota</taxon>
        <taxon>Alphaproteobacteria</taxon>
        <taxon>Hyphomicrobiales</taxon>
        <taxon>Phyllobacteriaceae</taxon>
        <taxon>Aquibium</taxon>
    </lineage>
</organism>
<accession>A0ABV3SV61</accession>
<gene>
    <name evidence="1" type="ORF">ABGN05_29535</name>
</gene>
<dbReference type="RefSeq" id="WP_367957638.1">
    <property type="nucleotide sequence ID" value="NZ_JBDPGJ010000014.1"/>
</dbReference>
<evidence type="ECO:0000313" key="2">
    <source>
        <dbReference type="Proteomes" id="UP001556692"/>
    </source>
</evidence>
<comment type="caution">
    <text evidence="1">The sequence shown here is derived from an EMBL/GenBank/DDBJ whole genome shotgun (WGS) entry which is preliminary data.</text>
</comment>
<name>A0ABV3SV61_9HYPH</name>
<evidence type="ECO:0000313" key="1">
    <source>
        <dbReference type="EMBL" id="MEX0409771.1"/>
    </source>
</evidence>
<dbReference type="Proteomes" id="UP001556692">
    <property type="component" value="Unassembled WGS sequence"/>
</dbReference>
<sequence>MRELLDADRLAEIEVPLAELDIDVDRDGKSEKIEKRFLGAAPVLNLLAVHEDGKVGLVGICSGCASMTTRDIKALKIDGKLYLLSVEPNWSSLARLNFGQYFSGRPQNEICHFGDSPLLRAR</sequence>
<dbReference type="EMBL" id="JBDPGJ010000014">
    <property type="protein sequence ID" value="MEX0409771.1"/>
    <property type="molecule type" value="Genomic_DNA"/>
</dbReference>